<dbReference type="EMBL" id="MN740664">
    <property type="protein sequence ID" value="QHS79965.1"/>
    <property type="molecule type" value="Genomic_DNA"/>
</dbReference>
<sequence length="128" mass="13202">MQVNSAQDYLTAQKRRIIASTFAQTPPAPQRKYNFTYLSVLANKATQYNKVPYPQTLSLAPGGQTSSTGVFVGGSVPGGVYSGGTVVNGVYTGIGAQLSAQSQTSRPTISSCATCPTAVGNPLPGSLI</sequence>
<dbReference type="AlphaFoldDB" id="A0A6C0AKW5"/>
<evidence type="ECO:0000313" key="1">
    <source>
        <dbReference type="EMBL" id="QHS79965.1"/>
    </source>
</evidence>
<reference evidence="1" key="1">
    <citation type="journal article" date="2020" name="Nature">
        <title>Giant virus diversity and host interactions through global metagenomics.</title>
        <authorList>
            <person name="Schulz F."/>
            <person name="Roux S."/>
            <person name="Paez-Espino D."/>
            <person name="Jungbluth S."/>
            <person name="Walsh D.A."/>
            <person name="Denef V.J."/>
            <person name="McMahon K.D."/>
            <person name="Konstantinidis K.T."/>
            <person name="Eloe-Fadrosh E.A."/>
            <person name="Kyrpides N.C."/>
            <person name="Woyke T."/>
        </authorList>
    </citation>
    <scope>NUCLEOTIDE SEQUENCE</scope>
    <source>
        <strain evidence="1">GVMAG-S-1035375-24</strain>
    </source>
</reference>
<proteinExistence type="predicted"/>
<accession>A0A6C0AKW5</accession>
<name>A0A6C0AKW5_9ZZZZ</name>
<protein>
    <submittedName>
        <fullName evidence="1">Uncharacterized protein</fullName>
    </submittedName>
</protein>
<organism evidence="1">
    <name type="scientific">viral metagenome</name>
    <dbReference type="NCBI Taxonomy" id="1070528"/>
    <lineage>
        <taxon>unclassified sequences</taxon>
        <taxon>metagenomes</taxon>
        <taxon>organismal metagenomes</taxon>
    </lineage>
</organism>